<dbReference type="AlphaFoldDB" id="A0A0J6S087"/>
<evidence type="ECO:0000259" key="3">
    <source>
        <dbReference type="Pfam" id="PF00501"/>
    </source>
</evidence>
<sequence>GAPAETATDHLPDPSPAPAVHPDALAYVIYTSGSTGRPKGVMVPHRALANILASMAEKPGLAAHDTILALTSLSFDIAVLELLLPLTVGARIVLASRAQARDPDALLALVRTHAVDVVQATPTTWRLIGGGHGLPETCRRWCGGEALPSDLARELAGSQGQTRAWNLYGPTETTIWSACAALPPGRTAEPDLGEAVAATVLRVLDADGHPAPAGLRGELMIGGEGLARGYLGRPGLTAERFLPDPFGPPGSRLYRTGDLAGRDADGRLLYRGRADDQVKIRGHRIEPGEIEARLLALPGVAQAAVTARPGPTGLRLLAYAVARAGAVLDGPALRAALAEALPDYMVPVQVTVLEHLPQTQNGKLDRRGLPA</sequence>
<comment type="caution">
    <text evidence="5">The sequence shown here is derived from an EMBL/GenBank/DDBJ whole genome shotgun (WGS) entry which is preliminary data.</text>
</comment>
<dbReference type="PATRIC" id="fig|270351.6.peg.5237"/>
<dbReference type="PANTHER" id="PTHR45527">
    <property type="entry name" value="NONRIBOSOMAL PEPTIDE SYNTHETASE"/>
    <property type="match status" value="1"/>
</dbReference>
<dbReference type="OrthoDB" id="9803968at2"/>
<dbReference type="Pfam" id="PF00501">
    <property type="entry name" value="AMP-binding"/>
    <property type="match status" value="1"/>
</dbReference>
<dbReference type="PROSITE" id="PS00455">
    <property type="entry name" value="AMP_BINDING"/>
    <property type="match status" value="1"/>
</dbReference>
<organism evidence="5 6">
    <name type="scientific">Methylobacterium aquaticum</name>
    <dbReference type="NCBI Taxonomy" id="270351"/>
    <lineage>
        <taxon>Bacteria</taxon>
        <taxon>Pseudomonadati</taxon>
        <taxon>Pseudomonadota</taxon>
        <taxon>Alphaproteobacteria</taxon>
        <taxon>Hyphomicrobiales</taxon>
        <taxon>Methylobacteriaceae</taxon>
        <taxon>Methylobacterium</taxon>
    </lineage>
</organism>
<dbReference type="InterPro" id="IPR042099">
    <property type="entry name" value="ANL_N_sf"/>
</dbReference>
<dbReference type="PANTHER" id="PTHR45527:SF1">
    <property type="entry name" value="FATTY ACID SYNTHASE"/>
    <property type="match status" value="1"/>
</dbReference>
<dbReference type="InterPro" id="IPR045851">
    <property type="entry name" value="AMP-bd_C_sf"/>
</dbReference>
<feature type="domain" description="AMP-binding enzyme C-terminal" evidence="4">
    <location>
        <begin position="289"/>
        <end position="363"/>
    </location>
</feature>
<dbReference type="GO" id="GO:0043041">
    <property type="term" value="P:amino acid activation for nonribosomal peptide biosynthetic process"/>
    <property type="evidence" value="ECO:0007669"/>
    <property type="project" value="TreeGrafter"/>
</dbReference>
<evidence type="ECO:0000313" key="5">
    <source>
        <dbReference type="EMBL" id="KMO26993.1"/>
    </source>
</evidence>
<keyword evidence="2" id="KW-0597">Phosphoprotein</keyword>
<feature type="non-terminal residue" evidence="5">
    <location>
        <position position="371"/>
    </location>
</feature>
<feature type="non-terminal residue" evidence="5">
    <location>
        <position position="1"/>
    </location>
</feature>
<dbReference type="Gene3D" id="3.30.300.30">
    <property type="match status" value="1"/>
</dbReference>
<dbReference type="NCBIfam" id="TIGR01733">
    <property type="entry name" value="AA-adenyl-dom"/>
    <property type="match status" value="1"/>
</dbReference>
<dbReference type="InterPro" id="IPR020845">
    <property type="entry name" value="AMP-binding_CS"/>
</dbReference>
<dbReference type="GO" id="GO:0005829">
    <property type="term" value="C:cytosol"/>
    <property type="evidence" value="ECO:0007669"/>
    <property type="project" value="TreeGrafter"/>
</dbReference>
<dbReference type="GO" id="GO:0009239">
    <property type="term" value="P:enterobactin biosynthetic process"/>
    <property type="evidence" value="ECO:0007669"/>
    <property type="project" value="TreeGrafter"/>
</dbReference>
<dbReference type="InterPro" id="IPR025110">
    <property type="entry name" value="AMP-bd_C"/>
</dbReference>
<evidence type="ECO:0000256" key="1">
    <source>
        <dbReference type="ARBA" id="ARBA00022450"/>
    </source>
</evidence>
<reference evidence="5 6" key="1">
    <citation type="submission" date="2015-03" db="EMBL/GenBank/DDBJ databases">
        <title>Genome sequencing of Methylobacterium aquaticum DSM16371 type strain.</title>
        <authorList>
            <person name="Chaudhry V."/>
            <person name="Patil P.B."/>
        </authorList>
    </citation>
    <scope>NUCLEOTIDE SEQUENCE [LARGE SCALE GENOMIC DNA]</scope>
    <source>
        <strain evidence="5 6">DSM 16371</strain>
    </source>
</reference>
<dbReference type="GO" id="GO:0009366">
    <property type="term" value="C:enterobactin synthetase complex"/>
    <property type="evidence" value="ECO:0007669"/>
    <property type="project" value="TreeGrafter"/>
</dbReference>
<evidence type="ECO:0000259" key="4">
    <source>
        <dbReference type="Pfam" id="PF13193"/>
    </source>
</evidence>
<dbReference type="GO" id="GO:0031177">
    <property type="term" value="F:phosphopantetheine binding"/>
    <property type="evidence" value="ECO:0007669"/>
    <property type="project" value="TreeGrafter"/>
</dbReference>
<dbReference type="GO" id="GO:0047527">
    <property type="term" value="F:2,3-dihydroxybenzoate-serine ligase activity"/>
    <property type="evidence" value="ECO:0007669"/>
    <property type="project" value="TreeGrafter"/>
</dbReference>
<dbReference type="SUPFAM" id="SSF56801">
    <property type="entry name" value="Acetyl-CoA synthetase-like"/>
    <property type="match status" value="1"/>
</dbReference>
<dbReference type="InterPro" id="IPR010071">
    <property type="entry name" value="AA_adenyl_dom"/>
</dbReference>
<evidence type="ECO:0008006" key="7">
    <source>
        <dbReference type="Google" id="ProtNLM"/>
    </source>
</evidence>
<feature type="domain" description="AMP-dependent synthetase/ligase" evidence="3">
    <location>
        <begin position="13"/>
        <end position="231"/>
    </location>
</feature>
<dbReference type="Pfam" id="PF13193">
    <property type="entry name" value="AMP-binding_C"/>
    <property type="match status" value="1"/>
</dbReference>
<accession>A0A0J6S087</accession>
<name>A0A0J6S087_9HYPH</name>
<dbReference type="EMBL" id="LABX01000366">
    <property type="protein sequence ID" value="KMO26993.1"/>
    <property type="molecule type" value="Genomic_DNA"/>
</dbReference>
<dbReference type="Proteomes" id="UP000035929">
    <property type="component" value="Unassembled WGS sequence"/>
</dbReference>
<protein>
    <recommendedName>
        <fullName evidence="7">Amino acid adenylation domain-containing protein</fullName>
    </recommendedName>
</protein>
<dbReference type="InterPro" id="IPR000873">
    <property type="entry name" value="AMP-dep_synth/lig_dom"/>
</dbReference>
<dbReference type="FunFam" id="3.30.300.30:FF:000010">
    <property type="entry name" value="Enterobactin synthetase component F"/>
    <property type="match status" value="1"/>
</dbReference>
<dbReference type="Gene3D" id="3.40.50.12780">
    <property type="entry name" value="N-terminal domain of ligase-like"/>
    <property type="match status" value="1"/>
</dbReference>
<keyword evidence="1" id="KW-0596">Phosphopantetheine</keyword>
<evidence type="ECO:0000256" key="2">
    <source>
        <dbReference type="ARBA" id="ARBA00022553"/>
    </source>
</evidence>
<gene>
    <name evidence="5" type="ORF">VP06_32205</name>
</gene>
<dbReference type="RefSeq" id="WP_048467882.1">
    <property type="nucleotide sequence ID" value="NZ_LABX01000366.1"/>
</dbReference>
<evidence type="ECO:0000313" key="6">
    <source>
        <dbReference type="Proteomes" id="UP000035929"/>
    </source>
</evidence>
<dbReference type="PRINTS" id="PR00154">
    <property type="entry name" value="AMPBINDING"/>
</dbReference>
<proteinExistence type="predicted"/>
<dbReference type="InterPro" id="IPR020459">
    <property type="entry name" value="AMP-binding"/>
</dbReference>